<sequence length="223" mass="25252">MVTHSKSKDHLCDVCGFATAHKSQLKAHKLIHTGETYKCTVCPFEATKRQNLKYHMLTHTHEKPHQCEVCGQSFSLNKNMKRHMLLHSNEKPYKCDKCGFSAARGDKLKEHQLKAHGIGDFPKKKHRLSDYYNSLVPPDPTTTLEDLAAKFNITLPQKLSGSSVPVLVENPADGEDKRMEEEEVQVPETHVIIDTDQSFPVTITKVAESEGELTYQFCYAEQV</sequence>
<protein>
    <recommendedName>
        <fullName evidence="12">C2H2-type domain-containing protein</fullName>
    </recommendedName>
</protein>
<evidence type="ECO:0000256" key="2">
    <source>
        <dbReference type="ARBA" id="ARBA00006991"/>
    </source>
</evidence>
<evidence type="ECO:0000256" key="6">
    <source>
        <dbReference type="ARBA" id="ARBA00022833"/>
    </source>
</evidence>
<dbReference type="FunFam" id="3.30.160.60:FF:001370">
    <property type="entry name" value="Zinc finger protein"/>
    <property type="match status" value="1"/>
</dbReference>
<dbReference type="PROSITE" id="PS00028">
    <property type="entry name" value="ZINC_FINGER_C2H2_1"/>
    <property type="match status" value="1"/>
</dbReference>
<reference evidence="13" key="1">
    <citation type="submission" date="2019-08" db="EMBL/GenBank/DDBJ databases">
        <title>The improved chromosome-level genome for the pearl oyster Pinctada fucata martensii using PacBio sequencing and Hi-C.</title>
        <authorList>
            <person name="Zheng Z."/>
        </authorList>
    </citation>
    <scope>NUCLEOTIDE SEQUENCE</scope>
    <source>
        <strain evidence="13">ZZ-2019</strain>
        <tissue evidence="13">Adductor muscle</tissue>
    </source>
</reference>
<dbReference type="FunFam" id="3.30.160.60:FF:001289">
    <property type="entry name" value="Zinc finger protein 574"/>
    <property type="match status" value="1"/>
</dbReference>
<keyword evidence="3" id="KW-0479">Metal-binding</keyword>
<gene>
    <name evidence="13" type="ORF">FSP39_012389</name>
</gene>
<dbReference type="FunFam" id="3.30.160.60:FF:000065">
    <property type="entry name" value="B-cell CLL/lymphoma 6, member B"/>
    <property type="match status" value="1"/>
</dbReference>
<feature type="domain" description="C2H2-type" evidence="12">
    <location>
        <begin position="93"/>
        <end position="116"/>
    </location>
</feature>
<evidence type="ECO:0000256" key="5">
    <source>
        <dbReference type="ARBA" id="ARBA00022771"/>
    </source>
</evidence>
<dbReference type="GO" id="GO:0000978">
    <property type="term" value="F:RNA polymerase II cis-regulatory region sequence-specific DNA binding"/>
    <property type="evidence" value="ECO:0007669"/>
    <property type="project" value="TreeGrafter"/>
</dbReference>
<keyword evidence="10" id="KW-0539">Nucleus</keyword>
<dbReference type="Pfam" id="PF00096">
    <property type="entry name" value="zf-C2H2"/>
    <property type="match status" value="2"/>
</dbReference>
<keyword evidence="7" id="KW-0805">Transcription regulation</keyword>
<dbReference type="InterPro" id="IPR056438">
    <property type="entry name" value="Znf-C2H2_CTCF"/>
</dbReference>
<dbReference type="PANTHER" id="PTHR23235:SF120">
    <property type="entry name" value="KRUPPEL-LIKE FACTOR 15"/>
    <property type="match status" value="1"/>
</dbReference>
<evidence type="ECO:0000256" key="3">
    <source>
        <dbReference type="ARBA" id="ARBA00022723"/>
    </source>
</evidence>
<comment type="similarity">
    <text evidence="2">Belongs to the krueppel C2H2-type zinc-finger protein family.</text>
</comment>
<dbReference type="SMART" id="SM00355">
    <property type="entry name" value="ZnF_C2H2"/>
    <property type="match status" value="4"/>
</dbReference>
<evidence type="ECO:0000256" key="11">
    <source>
        <dbReference type="PROSITE-ProRule" id="PRU00042"/>
    </source>
</evidence>
<dbReference type="PANTHER" id="PTHR23235">
    <property type="entry name" value="KRUEPPEL-LIKE TRANSCRIPTION FACTOR"/>
    <property type="match status" value="1"/>
</dbReference>
<evidence type="ECO:0000313" key="14">
    <source>
        <dbReference type="Proteomes" id="UP001186944"/>
    </source>
</evidence>
<comment type="subcellular location">
    <subcellularLocation>
        <location evidence="1">Nucleus</location>
    </subcellularLocation>
</comment>
<keyword evidence="8" id="KW-0238">DNA-binding</keyword>
<evidence type="ECO:0000313" key="13">
    <source>
        <dbReference type="EMBL" id="KAK3086031.1"/>
    </source>
</evidence>
<evidence type="ECO:0000256" key="10">
    <source>
        <dbReference type="ARBA" id="ARBA00023242"/>
    </source>
</evidence>
<evidence type="ECO:0000256" key="7">
    <source>
        <dbReference type="ARBA" id="ARBA00023015"/>
    </source>
</evidence>
<feature type="domain" description="C2H2-type" evidence="12">
    <location>
        <begin position="37"/>
        <end position="64"/>
    </location>
</feature>
<keyword evidence="9" id="KW-0804">Transcription</keyword>
<dbReference type="InterPro" id="IPR013087">
    <property type="entry name" value="Znf_C2H2_type"/>
</dbReference>
<dbReference type="GO" id="GO:0008270">
    <property type="term" value="F:zinc ion binding"/>
    <property type="evidence" value="ECO:0007669"/>
    <property type="project" value="UniProtKB-KW"/>
</dbReference>
<evidence type="ECO:0000256" key="4">
    <source>
        <dbReference type="ARBA" id="ARBA00022737"/>
    </source>
</evidence>
<dbReference type="PROSITE" id="PS50157">
    <property type="entry name" value="ZINC_FINGER_C2H2_2"/>
    <property type="match status" value="4"/>
</dbReference>
<keyword evidence="14" id="KW-1185">Reference proteome</keyword>
<dbReference type="Proteomes" id="UP001186944">
    <property type="component" value="Unassembled WGS sequence"/>
</dbReference>
<dbReference type="AlphaFoldDB" id="A0AA88XIL6"/>
<dbReference type="EMBL" id="VSWD01000012">
    <property type="protein sequence ID" value="KAK3086031.1"/>
    <property type="molecule type" value="Genomic_DNA"/>
</dbReference>
<keyword evidence="5 11" id="KW-0863">Zinc-finger</keyword>
<feature type="domain" description="C2H2-type" evidence="12">
    <location>
        <begin position="10"/>
        <end position="37"/>
    </location>
</feature>
<evidence type="ECO:0000256" key="9">
    <source>
        <dbReference type="ARBA" id="ARBA00023163"/>
    </source>
</evidence>
<feature type="domain" description="C2H2-type" evidence="12">
    <location>
        <begin position="65"/>
        <end position="92"/>
    </location>
</feature>
<dbReference type="SUPFAM" id="SSF57667">
    <property type="entry name" value="beta-beta-alpha zinc fingers"/>
    <property type="match status" value="2"/>
</dbReference>
<dbReference type="InterPro" id="IPR036236">
    <property type="entry name" value="Znf_C2H2_sf"/>
</dbReference>
<dbReference type="Gene3D" id="3.30.160.60">
    <property type="entry name" value="Classic Zinc Finger"/>
    <property type="match status" value="4"/>
</dbReference>
<evidence type="ECO:0000256" key="8">
    <source>
        <dbReference type="ARBA" id="ARBA00023125"/>
    </source>
</evidence>
<accession>A0AA88XIL6</accession>
<evidence type="ECO:0000256" key="1">
    <source>
        <dbReference type="ARBA" id="ARBA00004123"/>
    </source>
</evidence>
<dbReference type="Pfam" id="PF23611">
    <property type="entry name" value="zf-C2H2_16"/>
    <property type="match status" value="1"/>
</dbReference>
<proteinExistence type="inferred from homology"/>
<dbReference type="GO" id="GO:0005634">
    <property type="term" value="C:nucleus"/>
    <property type="evidence" value="ECO:0007669"/>
    <property type="project" value="UniProtKB-SubCell"/>
</dbReference>
<name>A0AA88XIL6_PINIB</name>
<evidence type="ECO:0000259" key="12">
    <source>
        <dbReference type="PROSITE" id="PS50157"/>
    </source>
</evidence>
<organism evidence="13 14">
    <name type="scientific">Pinctada imbricata</name>
    <name type="common">Atlantic pearl-oyster</name>
    <name type="synonym">Pinctada martensii</name>
    <dbReference type="NCBI Taxonomy" id="66713"/>
    <lineage>
        <taxon>Eukaryota</taxon>
        <taxon>Metazoa</taxon>
        <taxon>Spiralia</taxon>
        <taxon>Lophotrochozoa</taxon>
        <taxon>Mollusca</taxon>
        <taxon>Bivalvia</taxon>
        <taxon>Autobranchia</taxon>
        <taxon>Pteriomorphia</taxon>
        <taxon>Pterioida</taxon>
        <taxon>Pterioidea</taxon>
        <taxon>Pteriidae</taxon>
        <taxon>Pinctada</taxon>
    </lineage>
</organism>
<keyword evidence="6" id="KW-0862">Zinc</keyword>
<dbReference type="GO" id="GO:0000981">
    <property type="term" value="F:DNA-binding transcription factor activity, RNA polymerase II-specific"/>
    <property type="evidence" value="ECO:0007669"/>
    <property type="project" value="TreeGrafter"/>
</dbReference>
<keyword evidence="4" id="KW-0677">Repeat</keyword>
<comment type="caution">
    <text evidence="13">The sequence shown here is derived from an EMBL/GenBank/DDBJ whole genome shotgun (WGS) entry which is preliminary data.</text>
</comment>